<dbReference type="EMBL" id="JAJEQC010000006">
    <property type="protein sequence ID" value="MCC2136848.1"/>
    <property type="molecule type" value="Genomic_DNA"/>
</dbReference>
<comment type="caution">
    <text evidence="9">The sequence shown here is derived from an EMBL/GenBank/DDBJ whole genome shotgun (WGS) entry which is preliminary data.</text>
</comment>
<gene>
    <name evidence="9" type="ORF">LKD31_07435</name>
</gene>
<evidence type="ECO:0000259" key="8">
    <source>
        <dbReference type="PROSITE" id="PS51900"/>
    </source>
</evidence>
<dbReference type="GO" id="GO:0006310">
    <property type="term" value="P:DNA recombination"/>
    <property type="evidence" value="ECO:0007669"/>
    <property type="project" value="UniProtKB-KW"/>
</dbReference>
<evidence type="ECO:0000256" key="6">
    <source>
        <dbReference type="PROSITE-ProRule" id="PRU01248"/>
    </source>
</evidence>
<keyword evidence="4 6" id="KW-0238">DNA-binding</keyword>
<organism evidence="9 10">
    <name type="scientific">Hominenteromicrobium mulieris</name>
    <dbReference type="NCBI Taxonomy" id="2885357"/>
    <lineage>
        <taxon>Bacteria</taxon>
        <taxon>Bacillati</taxon>
        <taxon>Bacillota</taxon>
        <taxon>Clostridia</taxon>
        <taxon>Eubacteriales</taxon>
        <taxon>Oscillospiraceae</taxon>
        <taxon>Hominenteromicrobium</taxon>
    </lineage>
</organism>
<feature type="domain" description="Tyr recombinase" evidence="7">
    <location>
        <begin position="187"/>
        <end position="376"/>
    </location>
</feature>
<dbReference type="GO" id="GO:0003677">
    <property type="term" value="F:DNA binding"/>
    <property type="evidence" value="ECO:0007669"/>
    <property type="project" value="UniProtKB-UniRule"/>
</dbReference>
<dbReference type="InterPro" id="IPR050090">
    <property type="entry name" value="Tyrosine_recombinase_XerCD"/>
</dbReference>
<dbReference type="Pfam" id="PF00589">
    <property type="entry name" value="Phage_integrase"/>
    <property type="match status" value="1"/>
</dbReference>
<evidence type="ECO:0000256" key="4">
    <source>
        <dbReference type="ARBA" id="ARBA00023125"/>
    </source>
</evidence>
<dbReference type="InterPro" id="IPR010998">
    <property type="entry name" value="Integrase_recombinase_N"/>
</dbReference>
<dbReference type="InterPro" id="IPR002104">
    <property type="entry name" value="Integrase_catalytic"/>
</dbReference>
<comment type="similarity">
    <text evidence="2">Belongs to the 'phage' integrase family.</text>
</comment>
<proteinExistence type="inferred from homology"/>
<dbReference type="Pfam" id="PF14659">
    <property type="entry name" value="Phage_int_SAM_3"/>
    <property type="match status" value="1"/>
</dbReference>
<dbReference type="Proteomes" id="UP001199424">
    <property type="component" value="Unassembled WGS sequence"/>
</dbReference>
<dbReference type="CDD" id="cd01189">
    <property type="entry name" value="INT_ICEBs1_C_like"/>
    <property type="match status" value="1"/>
</dbReference>
<evidence type="ECO:0000313" key="9">
    <source>
        <dbReference type="EMBL" id="MCC2136848.1"/>
    </source>
</evidence>
<reference evidence="9" key="1">
    <citation type="submission" date="2021-10" db="EMBL/GenBank/DDBJ databases">
        <title>Anaerobic single-cell dispensing facilitates the cultivation of human gut bacteria.</title>
        <authorList>
            <person name="Afrizal A."/>
        </authorList>
    </citation>
    <scope>NUCLEOTIDE SEQUENCE</scope>
    <source>
        <strain evidence="9">CLA-AA-H250</strain>
    </source>
</reference>
<accession>A0AAE3DHH6</accession>
<protein>
    <submittedName>
        <fullName evidence="9">Site-specific integrase</fullName>
    </submittedName>
</protein>
<dbReference type="PANTHER" id="PTHR30349">
    <property type="entry name" value="PHAGE INTEGRASE-RELATED"/>
    <property type="match status" value="1"/>
</dbReference>
<dbReference type="InterPro" id="IPR013762">
    <property type="entry name" value="Integrase-like_cat_sf"/>
</dbReference>
<evidence type="ECO:0000256" key="3">
    <source>
        <dbReference type="ARBA" id="ARBA00022908"/>
    </source>
</evidence>
<keyword evidence="10" id="KW-1185">Reference proteome</keyword>
<sequence length="476" mass="54859">MIPIAKKRKNGEGTLRLRKDGRWEGRIVTDYREDGRPITKNVTAKTKTECCEKLEKLKERYGRHTDKIKSDMPFGDWIDFWYQTYCRHTLRITTRTDYENRIYNHIIPEIGKIPLNKLSQSDLQQFYAKEKTDGRKLHAKTYGKGLSERTIRGIHANCRTALQRAVQEGLIRTNPAVGCKLPPKKAREMQVLTQNEIIRFLHQAKEEGYYELFLLELGTGMRRGEILALKWSDLNFKTGELHIERQVYIIKAEVIISEPKTKASIRTVILPPSLLKTLVAYKETVDSEWMFPSPTDNGRPRNPSSVRKRLQLILERAGCKKVRFHDLRHTFATMALEHGMDVKTLSATIGHVSSVTTLDIYSHITDTMQRQAAVHIDRKIGGTDAQMPTIAREERKDTSPVEFTPYKPKIRKPGTGCVTMINDHLYEGRYTPTNAYGKRESHNIYAKTREECEEKLAEMIAEVKAQIKAEKEKMTG</sequence>
<dbReference type="SUPFAM" id="SSF56349">
    <property type="entry name" value="DNA breaking-rejoining enzymes"/>
    <property type="match status" value="1"/>
</dbReference>
<evidence type="ECO:0000313" key="10">
    <source>
        <dbReference type="Proteomes" id="UP001199424"/>
    </source>
</evidence>
<dbReference type="AlphaFoldDB" id="A0AAE3DHH6"/>
<dbReference type="InterPro" id="IPR004107">
    <property type="entry name" value="Integrase_SAM-like_N"/>
</dbReference>
<keyword evidence="3" id="KW-0229">DNA integration</keyword>
<evidence type="ECO:0000256" key="5">
    <source>
        <dbReference type="ARBA" id="ARBA00023172"/>
    </source>
</evidence>
<dbReference type="InterPro" id="IPR011010">
    <property type="entry name" value="DNA_brk_join_enz"/>
</dbReference>
<name>A0AAE3DHH6_9FIRM</name>
<dbReference type="PROSITE" id="PS51900">
    <property type="entry name" value="CB"/>
    <property type="match status" value="1"/>
</dbReference>
<comment type="function">
    <text evidence="1">Site-specific tyrosine recombinase, which acts by catalyzing the cutting and rejoining of the recombining DNA molecules.</text>
</comment>
<dbReference type="GO" id="GO:0015074">
    <property type="term" value="P:DNA integration"/>
    <property type="evidence" value="ECO:0007669"/>
    <property type="project" value="UniProtKB-KW"/>
</dbReference>
<dbReference type="PANTHER" id="PTHR30349:SF64">
    <property type="entry name" value="PROPHAGE INTEGRASE INTD-RELATED"/>
    <property type="match status" value="1"/>
</dbReference>
<feature type="domain" description="Core-binding (CB)" evidence="8">
    <location>
        <begin position="72"/>
        <end position="166"/>
    </location>
</feature>
<evidence type="ECO:0000256" key="2">
    <source>
        <dbReference type="ARBA" id="ARBA00008857"/>
    </source>
</evidence>
<dbReference type="Gene3D" id="1.10.150.130">
    <property type="match status" value="1"/>
</dbReference>
<dbReference type="RefSeq" id="WP_308449300.1">
    <property type="nucleotide sequence ID" value="NZ_JAJEQC010000006.1"/>
</dbReference>
<dbReference type="Gene3D" id="1.10.443.10">
    <property type="entry name" value="Intergrase catalytic core"/>
    <property type="match status" value="1"/>
</dbReference>
<evidence type="ECO:0000256" key="1">
    <source>
        <dbReference type="ARBA" id="ARBA00003283"/>
    </source>
</evidence>
<evidence type="ECO:0000259" key="7">
    <source>
        <dbReference type="PROSITE" id="PS51898"/>
    </source>
</evidence>
<keyword evidence="5" id="KW-0233">DNA recombination</keyword>
<dbReference type="PROSITE" id="PS51898">
    <property type="entry name" value="TYR_RECOMBINASE"/>
    <property type="match status" value="1"/>
</dbReference>
<dbReference type="InterPro" id="IPR044068">
    <property type="entry name" value="CB"/>
</dbReference>